<proteinExistence type="predicted"/>
<dbReference type="EMBL" id="JAFJYH010000011">
    <property type="protein sequence ID" value="KAG4425330.1"/>
    <property type="molecule type" value="Genomic_DNA"/>
</dbReference>
<gene>
    <name evidence="1" type="ORF">IFR04_001480</name>
</gene>
<evidence type="ECO:0000313" key="1">
    <source>
        <dbReference type="EMBL" id="KAG4425330.1"/>
    </source>
</evidence>
<dbReference type="OrthoDB" id="4777915at2759"/>
<dbReference type="AlphaFoldDB" id="A0A8H8BV73"/>
<accession>A0A8H8BV73</accession>
<reference evidence="1" key="1">
    <citation type="submission" date="2021-02" db="EMBL/GenBank/DDBJ databases">
        <title>Genome sequence Cadophora malorum strain M34.</title>
        <authorList>
            <person name="Stefanovic E."/>
            <person name="Vu D."/>
            <person name="Scully C."/>
            <person name="Dijksterhuis J."/>
            <person name="Roader J."/>
            <person name="Houbraken J."/>
        </authorList>
    </citation>
    <scope>NUCLEOTIDE SEQUENCE</scope>
    <source>
        <strain evidence="1">M34</strain>
    </source>
</reference>
<keyword evidence="2" id="KW-1185">Reference proteome</keyword>
<comment type="caution">
    <text evidence="1">The sequence shown here is derived from an EMBL/GenBank/DDBJ whole genome shotgun (WGS) entry which is preliminary data.</text>
</comment>
<name>A0A8H8BV73_9HELO</name>
<evidence type="ECO:0000313" key="2">
    <source>
        <dbReference type="Proteomes" id="UP000664132"/>
    </source>
</evidence>
<protein>
    <submittedName>
        <fullName evidence="1">Uncharacterized protein</fullName>
    </submittedName>
</protein>
<organism evidence="1 2">
    <name type="scientific">Cadophora malorum</name>
    <dbReference type="NCBI Taxonomy" id="108018"/>
    <lineage>
        <taxon>Eukaryota</taxon>
        <taxon>Fungi</taxon>
        <taxon>Dikarya</taxon>
        <taxon>Ascomycota</taxon>
        <taxon>Pezizomycotina</taxon>
        <taxon>Leotiomycetes</taxon>
        <taxon>Helotiales</taxon>
        <taxon>Ploettnerulaceae</taxon>
        <taxon>Cadophora</taxon>
    </lineage>
</organism>
<dbReference type="Proteomes" id="UP000664132">
    <property type="component" value="Unassembled WGS sequence"/>
</dbReference>
<sequence>MSSIPTDVGQILAAAVRVSDGHITADDLISRRLFFDLPGEDAESANLQAATRLSRQQLIEKACSSPVDLTAEEVALLAARFWTARSAKEISDLLRALTNTSEGGIKDFYAARQLCAEQAAFDIGVRERRIRSQARGFVCLYDASVQQLAKEKIFELESALHQFFGQALRNNGSLDIINYKWVLAPFNGPIDAHVPSRGKENYRDGAKYRQAFRDIMGEPAAVQTESESRLRSNLYMLNFKDGISASGILTNTFLVLDTECMNSMLTGEYFPFYDDMRILAFEADYPVPGRTYVEGYQGYTWVRLDQLVFHFYELRAMKEMEIGMDEIWKAAQASFHQAFVSMDVEEATKWTRSNYMRGFDHDSVLGKSQQAIRAARRLKTTQTG</sequence>